<evidence type="ECO:0000259" key="3">
    <source>
        <dbReference type="Pfam" id="PF14257"/>
    </source>
</evidence>
<evidence type="ECO:0000313" key="4">
    <source>
        <dbReference type="EMBL" id="AGB02223.1"/>
    </source>
</evidence>
<dbReference type="eggNOG" id="arCOG04609">
    <property type="taxonomic scope" value="Archaea"/>
</dbReference>
<protein>
    <recommendedName>
        <fullName evidence="3">DUF4349 domain-containing protein</fullName>
    </recommendedName>
</protein>
<keyword evidence="2" id="KW-1133">Transmembrane helix</keyword>
<name>L0HFZ1_METFS</name>
<dbReference type="InterPro" id="IPR025645">
    <property type="entry name" value="DUF4349"/>
</dbReference>
<keyword evidence="5" id="KW-1185">Reference proteome</keyword>
<reference evidence="5" key="1">
    <citation type="submission" date="2011-12" db="EMBL/GenBank/DDBJ databases">
        <title>Complete sequence of Methanoregula formicicum SMSP.</title>
        <authorList>
            <person name="Lucas S."/>
            <person name="Han J."/>
            <person name="Lapidus A."/>
            <person name="Cheng J.-F."/>
            <person name="Goodwin L."/>
            <person name="Pitluck S."/>
            <person name="Peters L."/>
            <person name="Ovchinnikova G."/>
            <person name="Teshima H."/>
            <person name="Detter J.C."/>
            <person name="Han C."/>
            <person name="Tapia R."/>
            <person name="Land M."/>
            <person name="Hauser L."/>
            <person name="Kyrpides N."/>
            <person name="Ivanova N."/>
            <person name="Pagani I."/>
            <person name="Imachi H."/>
            <person name="Tamaki H."/>
            <person name="Sekiguchi Y."/>
            <person name="Kamagata Y."/>
            <person name="Cadillo-Quiroz H."/>
            <person name="Zinder S."/>
            <person name="Liu W.-T."/>
            <person name="Woyke T."/>
        </authorList>
    </citation>
    <scope>NUCLEOTIDE SEQUENCE [LARGE SCALE GENOMIC DNA]</scope>
    <source>
        <strain evidence="5">DSM 22288 / NBRC 105244 / SMSP</strain>
    </source>
</reference>
<dbReference type="Proteomes" id="UP000010824">
    <property type="component" value="Chromosome"/>
</dbReference>
<keyword evidence="1" id="KW-0175">Coiled coil</keyword>
<dbReference type="HOGENOM" id="CLU_046535_1_2_2"/>
<feature type="coiled-coil region" evidence="1">
    <location>
        <begin position="168"/>
        <end position="225"/>
    </location>
</feature>
<keyword evidence="2" id="KW-0812">Transmembrane</keyword>
<dbReference type="Pfam" id="PF14257">
    <property type="entry name" value="DUF4349"/>
    <property type="match status" value="1"/>
</dbReference>
<feature type="domain" description="DUF4349" evidence="3">
    <location>
        <begin position="83"/>
        <end position="288"/>
    </location>
</feature>
<dbReference type="GeneID" id="14310492"/>
<sequence precursor="true">MNQKVIVLLIFCIAVAAAAGCTGLPASTSGYTSSSQDVVRSEAIYDNGWSGTPQKISGTVAVAPMPASASEYYGADSATVKTKIIKTADITVEVRDVTGAAESLKSLATSHGGYLSSTNIRKNYQNQLSGTVTIRVPQASFDAAIEGVKALGTLKSISTSGEDVTEQYVDLEARKASYTNQLAQYNAIMKQSTRVEDIIKVQEQIDRVQTELDRLNGRLNYLNSRIDLATITVYLQEPEPVGGQAGHDFVSAINEGIAGFLGMIDALIILLFTLLPLIIIGAIGYGIYTWQRNKKGPAARTPEEKK</sequence>
<dbReference type="InParanoid" id="L0HFZ1"/>
<organism evidence="4 5">
    <name type="scientific">Methanoregula formicica (strain DSM 22288 / NBRC 105244 / SMSP)</name>
    <dbReference type="NCBI Taxonomy" id="593750"/>
    <lineage>
        <taxon>Archaea</taxon>
        <taxon>Methanobacteriati</taxon>
        <taxon>Methanobacteriota</taxon>
        <taxon>Stenosarchaea group</taxon>
        <taxon>Methanomicrobia</taxon>
        <taxon>Methanomicrobiales</taxon>
        <taxon>Methanoregulaceae</taxon>
        <taxon>Methanoregula</taxon>
    </lineage>
</organism>
<accession>L0HFZ1</accession>
<evidence type="ECO:0000256" key="2">
    <source>
        <dbReference type="SAM" id="Phobius"/>
    </source>
</evidence>
<feature type="transmembrane region" description="Helical" evidence="2">
    <location>
        <begin position="266"/>
        <end position="288"/>
    </location>
</feature>
<keyword evidence="2" id="KW-0472">Membrane</keyword>
<dbReference type="PROSITE" id="PS51257">
    <property type="entry name" value="PROKAR_LIPOPROTEIN"/>
    <property type="match status" value="1"/>
</dbReference>
<dbReference type="KEGG" id="mfo:Metfor_1179"/>
<reference evidence="4 5" key="2">
    <citation type="journal article" date="2014" name="Genome Announc.">
        <title>Complete Genome Sequence of Methanoregula formicica SMSPT, a Mesophilic Hydrogenotrophic Methanogen Isolated from a Methanogenic Upflow Anaerobic Sludge Blanket Reactor.</title>
        <authorList>
            <person name="Yamamoto K."/>
            <person name="Tamaki H."/>
            <person name="Cadillo-Quiroz H."/>
            <person name="Imachi H."/>
            <person name="Kyrpides N."/>
            <person name="Woyke T."/>
            <person name="Goodwin L."/>
            <person name="Zinder S.H."/>
            <person name="Kamagata Y."/>
            <person name="Liu W.T."/>
        </authorList>
    </citation>
    <scope>NUCLEOTIDE SEQUENCE [LARGE SCALE GENOMIC DNA]</scope>
    <source>
        <strain evidence="5">DSM 22288 / NBRC 105244 / SMSP</strain>
    </source>
</reference>
<proteinExistence type="predicted"/>
<dbReference type="OrthoDB" id="242217at2157"/>
<evidence type="ECO:0000256" key="1">
    <source>
        <dbReference type="SAM" id="Coils"/>
    </source>
</evidence>
<dbReference type="EMBL" id="CP003167">
    <property type="protein sequence ID" value="AGB02223.1"/>
    <property type="molecule type" value="Genomic_DNA"/>
</dbReference>
<gene>
    <name evidence="4" type="ordered locus">Metfor_1179</name>
</gene>
<dbReference type="STRING" id="593750.Metfor_1179"/>
<evidence type="ECO:0000313" key="5">
    <source>
        <dbReference type="Proteomes" id="UP000010824"/>
    </source>
</evidence>
<dbReference type="RefSeq" id="WP_015285186.1">
    <property type="nucleotide sequence ID" value="NC_019943.1"/>
</dbReference>
<dbReference type="AlphaFoldDB" id="L0HFZ1"/>